<dbReference type="PANTHER" id="PTHR40099">
    <property type="entry name" value="ACETOLACTATE SYNTHASE, SMALL SUBUNIT"/>
    <property type="match status" value="1"/>
</dbReference>
<dbReference type="InterPro" id="IPR045865">
    <property type="entry name" value="ACT-like_dom_sf"/>
</dbReference>
<dbReference type="InterPro" id="IPR045739">
    <property type="entry name" value="ACT_dom_pair"/>
</dbReference>
<protein>
    <submittedName>
        <fullName evidence="2">Amino acid-binding protein</fullName>
    </submittedName>
</protein>
<keyword evidence="3" id="KW-1185">Reference proteome</keyword>
<name>A0ABT2LYL3_9FIRM</name>
<dbReference type="Proteomes" id="UP001431199">
    <property type="component" value="Unassembled WGS sequence"/>
</dbReference>
<dbReference type="PROSITE" id="PS51671">
    <property type="entry name" value="ACT"/>
    <property type="match status" value="1"/>
</dbReference>
<dbReference type="SUPFAM" id="SSF55021">
    <property type="entry name" value="ACT-like"/>
    <property type="match status" value="2"/>
</dbReference>
<dbReference type="Gene3D" id="3.30.2130.10">
    <property type="entry name" value="VC0802-like"/>
    <property type="match status" value="1"/>
</dbReference>
<reference evidence="2" key="1">
    <citation type="submission" date="2022-09" db="EMBL/GenBank/DDBJ databases">
        <title>Eubacterium sp. LFL-14 isolated from human feces.</title>
        <authorList>
            <person name="Liu F."/>
        </authorList>
    </citation>
    <scope>NUCLEOTIDE SEQUENCE</scope>
    <source>
        <strain evidence="2">LFL-14</strain>
    </source>
</reference>
<evidence type="ECO:0000259" key="1">
    <source>
        <dbReference type="PROSITE" id="PS51671"/>
    </source>
</evidence>
<dbReference type="Pfam" id="PF19571">
    <property type="entry name" value="ACT_8"/>
    <property type="match status" value="1"/>
</dbReference>
<accession>A0ABT2LYL3</accession>
<evidence type="ECO:0000313" key="3">
    <source>
        <dbReference type="Proteomes" id="UP001431199"/>
    </source>
</evidence>
<dbReference type="PANTHER" id="PTHR40099:SF1">
    <property type="entry name" value="ACETOLACTATE SYNTHASE, SMALL SUBUNIT"/>
    <property type="match status" value="1"/>
</dbReference>
<dbReference type="RefSeq" id="WP_117908852.1">
    <property type="nucleotide sequence ID" value="NZ_JAODBU010000003.1"/>
</dbReference>
<dbReference type="CDD" id="cd04882">
    <property type="entry name" value="ACT_Bt0572_2"/>
    <property type="match status" value="1"/>
</dbReference>
<sequence length="144" mass="15779">MALKQLTVFLENKEGHLNDVLKTLADNDVNIIVAALAESADFGILRMIVPEPEKAREILKNADFSAKLTEVLCVSVPHKAGSLAKTLKVLADANVNVEYMYAFSSGINAAAVIKTKNVNVATKVLESEGFEFWDEEKIKDISEQ</sequence>
<proteinExistence type="predicted"/>
<evidence type="ECO:0000313" key="2">
    <source>
        <dbReference type="EMBL" id="MCT7398285.1"/>
    </source>
</evidence>
<dbReference type="EMBL" id="JAODBU010000003">
    <property type="protein sequence ID" value="MCT7398285.1"/>
    <property type="molecule type" value="Genomic_DNA"/>
</dbReference>
<organism evidence="2 3">
    <name type="scientific">Eubacterium album</name>
    <dbReference type="NCBI Taxonomy" id="2978477"/>
    <lineage>
        <taxon>Bacteria</taxon>
        <taxon>Bacillati</taxon>
        <taxon>Bacillota</taxon>
        <taxon>Clostridia</taxon>
        <taxon>Eubacteriales</taxon>
        <taxon>Eubacteriaceae</taxon>
        <taxon>Eubacterium</taxon>
    </lineage>
</organism>
<dbReference type="InterPro" id="IPR002912">
    <property type="entry name" value="ACT_dom"/>
</dbReference>
<gene>
    <name evidence="2" type="ORF">N5B56_04170</name>
</gene>
<feature type="domain" description="ACT" evidence="1">
    <location>
        <begin position="71"/>
        <end position="144"/>
    </location>
</feature>
<comment type="caution">
    <text evidence="2">The sequence shown here is derived from an EMBL/GenBank/DDBJ whole genome shotgun (WGS) entry which is preliminary data.</text>
</comment>